<dbReference type="WBParaSite" id="PS1159_v2.g15272.t1">
    <property type="protein sequence ID" value="PS1159_v2.g15272.t1"/>
    <property type="gene ID" value="PS1159_v2.g15272"/>
</dbReference>
<proteinExistence type="predicted"/>
<accession>A0AC35FA15</accession>
<dbReference type="Proteomes" id="UP000887580">
    <property type="component" value="Unplaced"/>
</dbReference>
<name>A0AC35FA15_9BILA</name>
<evidence type="ECO:0000313" key="2">
    <source>
        <dbReference type="WBParaSite" id="PS1159_v2.g15272.t1"/>
    </source>
</evidence>
<reference evidence="2" key="1">
    <citation type="submission" date="2022-11" db="UniProtKB">
        <authorList>
            <consortium name="WormBaseParasite"/>
        </authorList>
    </citation>
    <scope>IDENTIFICATION</scope>
</reference>
<organism evidence="1 2">
    <name type="scientific">Panagrolaimus sp. PS1159</name>
    <dbReference type="NCBI Taxonomy" id="55785"/>
    <lineage>
        <taxon>Eukaryota</taxon>
        <taxon>Metazoa</taxon>
        <taxon>Ecdysozoa</taxon>
        <taxon>Nematoda</taxon>
        <taxon>Chromadorea</taxon>
        <taxon>Rhabditida</taxon>
        <taxon>Tylenchina</taxon>
        <taxon>Panagrolaimomorpha</taxon>
        <taxon>Panagrolaimoidea</taxon>
        <taxon>Panagrolaimidae</taxon>
        <taxon>Panagrolaimus</taxon>
    </lineage>
</organism>
<sequence>MLANGRSLVSLINDKSYDRTVSGKLFVLQEDRWRQTFAVLKANLLFFFESETQLESPIFLLIVEDCTIEPSDDNQTGRQFSFAINFKSTKRVFQLAAEDFKTLGNWISFLTVCSVDYITATKQMYQEEINIKSNSDSNSPTESK</sequence>
<protein>
    <submittedName>
        <fullName evidence="2">PH domain-containing protein</fullName>
    </submittedName>
</protein>
<evidence type="ECO:0000313" key="1">
    <source>
        <dbReference type="Proteomes" id="UP000887580"/>
    </source>
</evidence>